<protein>
    <recommendedName>
        <fullName evidence="3">RNA polymerase sigma-70 region 2 domain-containing protein</fullName>
    </recommendedName>
</protein>
<evidence type="ECO:0008006" key="3">
    <source>
        <dbReference type="Google" id="ProtNLM"/>
    </source>
</evidence>
<comment type="caution">
    <text evidence="1">The sequence shown here is derived from an EMBL/GenBank/DDBJ whole genome shotgun (WGS) entry which is preliminary data.</text>
</comment>
<organism evidence="1 2">
    <name type="scientific">Splendidivirga corallicola</name>
    <dbReference type="NCBI Taxonomy" id="3051826"/>
    <lineage>
        <taxon>Bacteria</taxon>
        <taxon>Pseudomonadati</taxon>
        <taxon>Bacteroidota</taxon>
        <taxon>Cytophagia</taxon>
        <taxon>Cytophagales</taxon>
        <taxon>Splendidivirgaceae</taxon>
        <taxon>Splendidivirga</taxon>
    </lineage>
</organism>
<accession>A0ABT8KSX1</accession>
<sequence length="182" mass="21516">MKTLNQDYDLLKKIKQRDNDAIKKLYAQNFPKVLKYIVTNNGSPEDAKDIFQEGIYIFWNKIRLGEIKTLTAQLNTILFSICKKLWLQRLGKVKKWNSVSQDTRSFFWQKQNANGNESQIKLMKSVFKELSDMCQSLLKKWIAHEEPLEEIVLEFNFKNKRTATVRINQCLDRAKNLAKRKL</sequence>
<dbReference type="RefSeq" id="WP_346753881.1">
    <property type="nucleotide sequence ID" value="NZ_JAUJEA010000009.1"/>
</dbReference>
<reference evidence="1" key="1">
    <citation type="submission" date="2023-06" db="EMBL/GenBank/DDBJ databases">
        <title>Genomic of Parafulvivirga corallium.</title>
        <authorList>
            <person name="Wang G."/>
        </authorList>
    </citation>
    <scope>NUCLEOTIDE SEQUENCE</scope>
    <source>
        <strain evidence="1">BMA10</strain>
    </source>
</reference>
<dbReference type="SUPFAM" id="SSF88946">
    <property type="entry name" value="Sigma2 domain of RNA polymerase sigma factors"/>
    <property type="match status" value="1"/>
</dbReference>
<dbReference type="InterPro" id="IPR013325">
    <property type="entry name" value="RNA_pol_sigma_r2"/>
</dbReference>
<name>A0ABT8KSX1_9BACT</name>
<dbReference type="Proteomes" id="UP001172082">
    <property type="component" value="Unassembled WGS sequence"/>
</dbReference>
<keyword evidence="2" id="KW-1185">Reference proteome</keyword>
<evidence type="ECO:0000313" key="2">
    <source>
        <dbReference type="Proteomes" id="UP001172082"/>
    </source>
</evidence>
<evidence type="ECO:0000313" key="1">
    <source>
        <dbReference type="EMBL" id="MDN5203857.1"/>
    </source>
</evidence>
<dbReference type="EMBL" id="JAUJEA010000009">
    <property type="protein sequence ID" value="MDN5203857.1"/>
    <property type="molecule type" value="Genomic_DNA"/>
</dbReference>
<proteinExistence type="predicted"/>
<dbReference type="Gene3D" id="1.10.1740.10">
    <property type="match status" value="1"/>
</dbReference>
<gene>
    <name evidence="1" type="ORF">QQ008_20870</name>
</gene>